<evidence type="ECO:0000256" key="1">
    <source>
        <dbReference type="ARBA" id="ARBA00022649"/>
    </source>
</evidence>
<dbReference type="GO" id="GO:0016787">
    <property type="term" value="F:hydrolase activity"/>
    <property type="evidence" value="ECO:0007669"/>
    <property type="project" value="UniProtKB-KW"/>
</dbReference>
<evidence type="ECO:0000256" key="2">
    <source>
        <dbReference type="ARBA" id="ARBA00022722"/>
    </source>
</evidence>
<dbReference type="Proteomes" id="UP000176493">
    <property type="component" value="Unassembled WGS sequence"/>
</dbReference>
<keyword evidence="1" id="KW-1277">Toxin-antitoxin system</keyword>
<gene>
    <name evidence="5" type="ORF">A2W52_01580</name>
</gene>
<dbReference type="InterPro" id="IPR037038">
    <property type="entry name" value="HepT-like_sf"/>
</dbReference>
<evidence type="ECO:0000313" key="6">
    <source>
        <dbReference type="Proteomes" id="UP000176493"/>
    </source>
</evidence>
<protein>
    <recommendedName>
        <fullName evidence="7">DUF86 domain-containing protein</fullName>
    </recommendedName>
</protein>
<dbReference type="NCBIfam" id="NF047751">
    <property type="entry name" value="HepT_toxin"/>
    <property type="match status" value="1"/>
</dbReference>
<dbReference type="PANTHER" id="PTHR33397">
    <property type="entry name" value="UPF0331 PROTEIN YUTE"/>
    <property type="match status" value="1"/>
</dbReference>
<comment type="similarity">
    <text evidence="4">Belongs to the HepT RNase toxin family.</text>
</comment>
<name>A0A1G2MB44_9BACT</name>
<evidence type="ECO:0000256" key="4">
    <source>
        <dbReference type="ARBA" id="ARBA00024207"/>
    </source>
</evidence>
<organism evidence="5 6">
    <name type="scientific">Candidatus Taylorbacteria bacterium RIFCSPHIGHO2_02_49_25</name>
    <dbReference type="NCBI Taxonomy" id="1802305"/>
    <lineage>
        <taxon>Bacteria</taxon>
        <taxon>Candidatus Tayloriibacteriota</taxon>
    </lineage>
</organism>
<evidence type="ECO:0000256" key="3">
    <source>
        <dbReference type="ARBA" id="ARBA00022801"/>
    </source>
</evidence>
<dbReference type="GO" id="GO:0110001">
    <property type="term" value="C:toxin-antitoxin complex"/>
    <property type="evidence" value="ECO:0007669"/>
    <property type="project" value="InterPro"/>
</dbReference>
<dbReference type="EMBL" id="MHRJ01000054">
    <property type="protein sequence ID" value="OHA21033.1"/>
    <property type="molecule type" value="Genomic_DNA"/>
</dbReference>
<dbReference type="Gene3D" id="1.20.120.580">
    <property type="entry name" value="bsu32300-like"/>
    <property type="match status" value="1"/>
</dbReference>
<comment type="caution">
    <text evidence="5">The sequence shown here is derived from an EMBL/GenBank/DDBJ whole genome shotgun (WGS) entry which is preliminary data.</text>
</comment>
<accession>A0A1G2MB44</accession>
<dbReference type="AlphaFoldDB" id="A0A1G2MB44"/>
<keyword evidence="2" id="KW-0540">Nuclease</keyword>
<dbReference type="PANTHER" id="PTHR33397:SF3">
    <property type="entry name" value="MRNA NUCLEASE HEPT"/>
    <property type="match status" value="1"/>
</dbReference>
<dbReference type="Pfam" id="PF01934">
    <property type="entry name" value="HepT-like"/>
    <property type="match status" value="1"/>
</dbReference>
<keyword evidence="3" id="KW-0378">Hydrolase</keyword>
<sequence length="143" mass="16297">MPDKDVVKSKLSAMSSYFEQLMPFVERYRKGGLALDSQDVLVIERLFQLLVDTAIDINTHIITRSGLESPDDYEGTFRVLGKNNVIPLELGERISGSVALRNRMVHGYETVQRKRMLDDISGGINQYAEYMKHISAFVEKQNK</sequence>
<proteinExistence type="inferred from homology"/>
<evidence type="ECO:0008006" key="7">
    <source>
        <dbReference type="Google" id="ProtNLM"/>
    </source>
</evidence>
<dbReference type="InterPro" id="IPR008201">
    <property type="entry name" value="HepT-like"/>
</dbReference>
<dbReference type="InterPro" id="IPR052379">
    <property type="entry name" value="Type_VII_TA_RNase"/>
</dbReference>
<reference evidence="5 6" key="1">
    <citation type="journal article" date="2016" name="Nat. Commun.">
        <title>Thousands of microbial genomes shed light on interconnected biogeochemical processes in an aquifer system.</title>
        <authorList>
            <person name="Anantharaman K."/>
            <person name="Brown C.T."/>
            <person name="Hug L.A."/>
            <person name="Sharon I."/>
            <person name="Castelle C.J."/>
            <person name="Probst A.J."/>
            <person name="Thomas B.C."/>
            <person name="Singh A."/>
            <person name="Wilkins M.J."/>
            <person name="Karaoz U."/>
            <person name="Brodie E.L."/>
            <person name="Williams K.H."/>
            <person name="Hubbard S.S."/>
            <person name="Banfield J.F."/>
        </authorList>
    </citation>
    <scope>NUCLEOTIDE SEQUENCE [LARGE SCALE GENOMIC DNA]</scope>
</reference>
<evidence type="ECO:0000313" key="5">
    <source>
        <dbReference type="EMBL" id="OHA21033.1"/>
    </source>
</evidence>
<dbReference type="GO" id="GO:0004540">
    <property type="term" value="F:RNA nuclease activity"/>
    <property type="evidence" value="ECO:0007669"/>
    <property type="project" value="InterPro"/>
</dbReference>